<reference evidence="2" key="1">
    <citation type="submission" date="2022-04" db="EMBL/GenBank/DDBJ databases">
        <authorList>
            <person name="Xu L."/>
            <person name="Lv Z."/>
        </authorList>
    </citation>
    <scope>NUCLEOTIDE SEQUENCE</scope>
    <source>
        <strain evidence="2">LV_2022a</strain>
    </source>
</reference>
<keyword evidence="3" id="KW-1185">Reference proteome</keyword>
<reference evidence="2" key="2">
    <citation type="journal article" date="2023" name="Infect Dis Poverty">
        <title>Chromosome-scale genome of the human blood fluke Schistosoma mekongi and its implications for public health.</title>
        <authorList>
            <person name="Zhou M."/>
            <person name="Xu L."/>
            <person name="Xu D."/>
            <person name="Chen W."/>
            <person name="Khan J."/>
            <person name="Hu Y."/>
            <person name="Huang H."/>
            <person name="Wei H."/>
            <person name="Zhang Y."/>
            <person name="Chusongsang P."/>
            <person name="Tanasarnprasert K."/>
            <person name="Hu X."/>
            <person name="Limpanont Y."/>
            <person name="Lv Z."/>
        </authorList>
    </citation>
    <scope>NUCLEOTIDE SEQUENCE</scope>
    <source>
        <strain evidence="2">LV_2022a</strain>
    </source>
</reference>
<gene>
    <name evidence="2" type="ORF">MN116_000718</name>
</gene>
<feature type="region of interest" description="Disordered" evidence="1">
    <location>
        <begin position="1099"/>
        <end position="1127"/>
    </location>
</feature>
<organism evidence="2 3">
    <name type="scientific">Schistosoma mekongi</name>
    <name type="common">Parasitic worm</name>
    <dbReference type="NCBI Taxonomy" id="38744"/>
    <lineage>
        <taxon>Eukaryota</taxon>
        <taxon>Metazoa</taxon>
        <taxon>Spiralia</taxon>
        <taxon>Lophotrochozoa</taxon>
        <taxon>Platyhelminthes</taxon>
        <taxon>Trematoda</taxon>
        <taxon>Digenea</taxon>
        <taxon>Strigeidida</taxon>
        <taxon>Schistosomatoidea</taxon>
        <taxon>Schistosomatidae</taxon>
        <taxon>Schistosoma</taxon>
    </lineage>
</organism>
<proteinExistence type="predicted"/>
<dbReference type="Proteomes" id="UP001292079">
    <property type="component" value="Unassembled WGS sequence"/>
</dbReference>
<feature type="compositionally biased region" description="Low complexity" evidence="1">
    <location>
        <begin position="9"/>
        <end position="20"/>
    </location>
</feature>
<feature type="region of interest" description="Disordered" evidence="1">
    <location>
        <begin position="1"/>
        <end position="20"/>
    </location>
</feature>
<feature type="compositionally biased region" description="Polar residues" evidence="1">
    <location>
        <begin position="234"/>
        <end position="245"/>
    </location>
</feature>
<feature type="compositionally biased region" description="Basic residues" evidence="1">
    <location>
        <begin position="1114"/>
        <end position="1127"/>
    </location>
</feature>
<comment type="caution">
    <text evidence="2">The sequence shown here is derived from an EMBL/GenBank/DDBJ whole genome shotgun (WGS) entry which is preliminary data.</text>
</comment>
<evidence type="ECO:0000256" key="1">
    <source>
        <dbReference type="SAM" id="MobiDB-lite"/>
    </source>
</evidence>
<dbReference type="EMBL" id="JALJAT010000001">
    <property type="protein sequence ID" value="KAK4474566.1"/>
    <property type="molecule type" value="Genomic_DNA"/>
</dbReference>
<evidence type="ECO:0000313" key="2">
    <source>
        <dbReference type="EMBL" id="KAK4474566.1"/>
    </source>
</evidence>
<accession>A0AAE2D7T4</accession>
<feature type="region of interest" description="Disordered" evidence="1">
    <location>
        <begin position="25"/>
        <end position="62"/>
    </location>
</feature>
<sequence>MYRNHPVISNSPHSPQSSQPYYSRILLPKEPGNGPLNHSQRRHSLLNGSSSTSSERSKQSLVSAYFGRSRTLHRDSPSYMPTIFNFQPVNGYHSPVLKRRVCQTENTITNLISNPVPPNPDITIQRGLRVFESKKRARELTDTTASTEGSSQDGSDFGNTKRRKTSRMFDISTLGCTNEVDGFSFTSLRQLNSVNTIRVNICPTDNRISSNINDQNSKSVQTQAVSEYEDDKTPSSTSSMDYVEPTRNTKFGSAAALRRKIPYMSPSELDAHLRSTKALTCTSQYVLENNTSVTSDLDFIDLDTSPVQCSMKKVPANIIVTESSQITEHSIQFPFSSTRPSLVANVSCYDAKSDIDNLELPAVQPTSLNRFIANLEGHSNLFVNKMNQSQIKSTSFYRPSSGFDVESRVKRIRELISAKSSNSNSSSLCGYNAHSTITSTTSTSYFNPTTQIMASPNTISIVSSISSSLSDISSESSINFMSVVTCRASALVHNITSVSNTSPSTTVSKLFSFPVITSVSEVISTQTVISTSVAATTVISLPGATSFSFAPSKTSSILVTSTDNLLATTVTTVAFSFPAPASTAHISVLNEPITISTIAVVTSAPVSYSTFLAGAKLGVVSTSQSSSLAVPSSIFTFPTSTITTSTTILTTTATTTVTQKTTVAFSFTFPPTSSTPSLLLQATSPKLSLTENLTSSVFESPKPYSTFTGFSFSKPAITSACTSTSISPVDTTNTVHSSSNKPFNFGSSNLQPVSTASLFTFGALPVATCSLNPVSSVTFGLTSAPSFLGSFSTTAPVSSSFVFGANLSKSSSTISSSVFVQSTVVTTSSLSTVSSNGGLFTFTSPAVNTSCTSLFGSNSVNISSTASSLPANSSFSGFSATGLNPLFTPVPKTFSTNSFTLGIKPANVTPVQTTSLFGTSNQIFGTPTTSSVKFNFNQLTPSTASNVAITTSLSFGSTIGTITATSVTPASTTLFQFGSSNPNPNSSITSVSQPFSFGLSVPQFSFGQQFTSVCSQPNTQPTISFSALNSGSATTIANAFQFSPTSLFSNINPSTNFSGFNFSLTPTSTPSVISPQANTGFIFGQTALSTGVSSNPFTFGTSSTGASSNAPNAPRRRPLSSRRSRRP</sequence>
<protein>
    <submittedName>
        <fullName evidence="2">Uncharacterized protein</fullName>
    </submittedName>
</protein>
<feature type="compositionally biased region" description="Polar residues" evidence="1">
    <location>
        <begin position="210"/>
        <end position="225"/>
    </location>
</feature>
<feature type="region of interest" description="Disordered" evidence="1">
    <location>
        <begin position="136"/>
        <end position="163"/>
    </location>
</feature>
<evidence type="ECO:0000313" key="3">
    <source>
        <dbReference type="Proteomes" id="UP001292079"/>
    </source>
</evidence>
<feature type="compositionally biased region" description="Low complexity" evidence="1">
    <location>
        <begin position="45"/>
        <end position="54"/>
    </location>
</feature>
<name>A0AAE2D7T4_SCHME</name>
<feature type="region of interest" description="Disordered" evidence="1">
    <location>
        <begin position="210"/>
        <end position="245"/>
    </location>
</feature>
<feature type="compositionally biased region" description="Low complexity" evidence="1">
    <location>
        <begin position="1099"/>
        <end position="1113"/>
    </location>
</feature>
<feature type="compositionally biased region" description="Polar residues" evidence="1">
    <location>
        <begin position="142"/>
        <end position="158"/>
    </location>
</feature>
<dbReference type="AlphaFoldDB" id="A0AAE2D7T4"/>